<dbReference type="PANTHER" id="PTHR10865:SF28">
    <property type="entry name" value="ELM2 DOMAIN-CONTAINING PROTEIN"/>
    <property type="match status" value="1"/>
</dbReference>
<evidence type="ECO:0000256" key="1">
    <source>
        <dbReference type="ARBA" id="ARBA00004123"/>
    </source>
</evidence>
<organism evidence="10 11">
    <name type="scientific">Cimex lectularius</name>
    <name type="common">Bed bug</name>
    <name type="synonym">Acanthia lectularia</name>
    <dbReference type="NCBI Taxonomy" id="79782"/>
    <lineage>
        <taxon>Eukaryota</taxon>
        <taxon>Metazoa</taxon>
        <taxon>Ecdysozoa</taxon>
        <taxon>Arthropoda</taxon>
        <taxon>Hexapoda</taxon>
        <taxon>Insecta</taxon>
        <taxon>Pterygota</taxon>
        <taxon>Neoptera</taxon>
        <taxon>Paraneoptera</taxon>
        <taxon>Hemiptera</taxon>
        <taxon>Heteroptera</taxon>
        <taxon>Panheteroptera</taxon>
        <taxon>Cimicomorpha</taxon>
        <taxon>Cimicidae</taxon>
        <taxon>Cimex</taxon>
    </lineage>
</organism>
<dbReference type="EnsemblMetazoa" id="XM_014392638.2">
    <property type="protein sequence ID" value="XP_014248124.1"/>
    <property type="gene ID" value="LOC106665854"/>
</dbReference>
<dbReference type="OMA" id="FPFARIN"/>
<evidence type="ECO:0008006" key="12">
    <source>
        <dbReference type="Google" id="ProtNLM"/>
    </source>
</evidence>
<dbReference type="GO" id="GO:0003714">
    <property type="term" value="F:transcription corepressor activity"/>
    <property type="evidence" value="ECO:0007669"/>
    <property type="project" value="TreeGrafter"/>
</dbReference>
<dbReference type="SMART" id="SM00717">
    <property type="entry name" value="SANT"/>
    <property type="match status" value="1"/>
</dbReference>
<evidence type="ECO:0000256" key="5">
    <source>
        <dbReference type="ARBA" id="ARBA00023125"/>
    </source>
</evidence>
<dbReference type="InterPro" id="IPR040138">
    <property type="entry name" value="MIER/MTA"/>
</dbReference>
<feature type="compositionally biased region" description="Basic and acidic residues" evidence="7">
    <location>
        <begin position="86"/>
        <end position="96"/>
    </location>
</feature>
<dbReference type="SUPFAM" id="SSF46689">
    <property type="entry name" value="Homeodomain-like"/>
    <property type="match status" value="1"/>
</dbReference>
<dbReference type="PANTHER" id="PTHR10865">
    <property type="entry name" value="METASTASIS-ASSOCIATED PROTEIN AND MESODERM INDUCTION EARLY RESPONSE PROTEIN"/>
    <property type="match status" value="1"/>
</dbReference>
<feature type="compositionally biased region" description="Basic and acidic residues" evidence="7">
    <location>
        <begin position="1"/>
        <end position="17"/>
    </location>
</feature>
<name>A0A8I6RKV8_CIMLE</name>
<keyword evidence="5" id="KW-0238">DNA-binding</keyword>
<protein>
    <recommendedName>
        <fullName evidence="12">Mesoderm induction early response protein 1</fullName>
    </recommendedName>
</protein>
<dbReference type="GO" id="GO:0000122">
    <property type="term" value="P:negative regulation of transcription by RNA polymerase II"/>
    <property type="evidence" value="ECO:0007669"/>
    <property type="project" value="TreeGrafter"/>
</dbReference>
<feature type="compositionally biased region" description="Polar residues" evidence="7">
    <location>
        <begin position="340"/>
        <end position="351"/>
    </location>
</feature>
<feature type="compositionally biased region" description="Basic and acidic residues" evidence="7">
    <location>
        <begin position="329"/>
        <end position="338"/>
    </location>
</feature>
<dbReference type="Proteomes" id="UP000494040">
    <property type="component" value="Unassembled WGS sequence"/>
</dbReference>
<dbReference type="FunFam" id="1.10.10.60:FF:000012">
    <property type="entry name" value="Metastasis-associated 1 family, member 3"/>
    <property type="match status" value="1"/>
</dbReference>
<dbReference type="EnsemblMetazoa" id="XM_014392639.2">
    <property type="protein sequence ID" value="XP_014248125.1"/>
    <property type="gene ID" value="LOC106665854"/>
</dbReference>
<dbReference type="EnsemblMetazoa" id="XM_014392642.2">
    <property type="protein sequence ID" value="XP_014248128.1"/>
    <property type="gene ID" value="LOC106665854"/>
</dbReference>
<dbReference type="GO" id="GO:0005654">
    <property type="term" value="C:nucleoplasm"/>
    <property type="evidence" value="ECO:0007669"/>
    <property type="project" value="TreeGrafter"/>
</dbReference>
<sequence>MDVPDKETSVKKNKEDGEFTPSVEMMVHDYDDERTLEEEEALGPLEDPQVELSSLQKEGDMPLEDLMAMYGYNETDAASQSSEEINGDRSETESTDRLGPSELEQFYNDVEVESEGNHTRRNVRIRLSEDEEDFEYYPDEESRKRTIMVGNDYQAWIPEVMNKYEEFPYENEDKLVWDPNGLLQKDIEAYLIKAQEKNKRDVPKGKYPSDDEQALFLLLQCGHNIEEALRRRINTEMFHGSINLSEEECKQFESGLVLYGKRFHLIQQNQVRTRTVRELVEFYYWWKRTERYDIYMKARLEQGKFELDPTFTDYMIGPNRIVSTPSPIDEIHRTHDDQGLNDSDNQHSTAESDMDNEANGDSNHSCDHLNNGMEIMSKKNFA</sequence>
<dbReference type="InterPro" id="IPR000949">
    <property type="entry name" value="ELM2_dom"/>
</dbReference>
<evidence type="ECO:0000256" key="2">
    <source>
        <dbReference type="ARBA" id="ARBA00022723"/>
    </source>
</evidence>
<dbReference type="KEGG" id="clec:106665854"/>
<keyword evidence="4" id="KW-0862">Zinc</keyword>
<comment type="subcellular location">
    <subcellularLocation>
        <location evidence="1">Nucleus</location>
    </subcellularLocation>
</comment>
<dbReference type="InterPro" id="IPR009057">
    <property type="entry name" value="Homeodomain-like_sf"/>
</dbReference>
<dbReference type="PROSITE" id="PS51156">
    <property type="entry name" value="ELM2"/>
    <property type="match status" value="1"/>
</dbReference>
<dbReference type="Pfam" id="PF01448">
    <property type="entry name" value="ELM2"/>
    <property type="match status" value="1"/>
</dbReference>
<dbReference type="Gene3D" id="1.10.10.60">
    <property type="entry name" value="Homeodomain-like"/>
    <property type="match status" value="1"/>
</dbReference>
<dbReference type="EnsemblMetazoa" id="XM_014392640.2">
    <property type="protein sequence ID" value="XP_014248126.1"/>
    <property type="gene ID" value="LOC106665854"/>
</dbReference>
<keyword evidence="2" id="KW-0479">Metal-binding</keyword>
<feature type="region of interest" description="Disordered" evidence="7">
    <location>
        <begin position="325"/>
        <end position="370"/>
    </location>
</feature>
<evidence type="ECO:0000256" key="4">
    <source>
        <dbReference type="ARBA" id="ARBA00022833"/>
    </source>
</evidence>
<dbReference type="OrthoDB" id="5916873at2759"/>
<evidence type="ECO:0000259" key="8">
    <source>
        <dbReference type="PROSITE" id="PS51156"/>
    </source>
</evidence>
<keyword evidence="3" id="KW-0863">Zinc-finger</keyword>
<feature type="region of interest" description="Disordered" evidence="7">
    <location>
        <begin position="74"/>
        <end position="102"/>
    </location>
</feature>
<feature type="domain" description="SANT" evidence="9">
    <location>
        <begin position="245"/>
        <end position="291"/>
    </location>
</feature>
<feature type="region of interest" description="Disordered" evidence="7">
    <location>
        <begin position="1"/>
        <end position="23"/>
    </location>
</feature>
<evidence type="ECO:0000259" key="9">
    <source>
        <dbReference type="PROSITE" id="PS51293"/>
    </source>
</evidence>
<feature type="domain" description="ELM2" evidence="8">
    <location>
        <begin position="145"/>
        <end position="236"/>
    </location>
</feature>
<dbReference type="SMART" id="SM01189">
    <property type="entry name" value="ELM2"/>
    <property type="match status" value="1"/>
</dbReference>
<evidence type="ECO:0000256" key="7">
    <source>
        <dbReference type="SAM" id="MobiDB-lite"/>
    </source>
</evidence>
<evidence type="ECO:0000313" key="11">
    <source>
        <dbReference type="Proteomes" id="UP000494040"/>
    </source>
</evidence>
<dbReference type="GO" id="GO:0003677">
    <property type="term" value="F:DNA binding"/>
    <property type="evidence" value="ECO:0007669"/>
    <property type="project" value="UniProtKB-KW"/>
</dbReference>
<dbReference type="PROSITE" id="PS51293">
    <property type="entry name" value="SANT"/>
    <property type="match status" value="1"/>
</dbReference>
<reference evidence="10" key="1">
    <citation type="submission" date="2022-01" db="UniProtKB">
        <authorList>
            <consortium name="EnsemblMetazoa"/>
        </authorList>
    </citation>
    <scope>IDENTIFICATION</scope>
</reference>
<evidence type="ECO:0000256" key="3">
    <source>
        <dbReference type="ARBA" id="ARBA00022771"/>
    </source>
</evidence>
<dbReference type="GO" id="GO:0042826">
    <property type="term" value="F:histone deacetylase binding"/>
    <property type="evidence" value="ECO:0007669"/>
    <property type="project" value="TreeGrafter"/>
</dbReference>
<dbReference type="Gene3D" id="4.10.1240.50">
    <property type="match status" value="1"/>
</dbReference>
<dbReference type="InterPro" id="IPR017884">
    <property type="entry name" value="SANT_dom"/>
</dbReference>
<evidence type="ECO:0000256" key="6">
    <source>
        <dbReference type="ARBA" id="ARBA00023242"/>
    </source>
</evidence>
<accession>A0A8I6RKV8</accession>
<keyword evidence="6" id="KW-0539">Nucleus</keyword>
<dbReference type="InterPro" id="IPR001005">
    <property type="entry name" value="SANT/Myb"/>
</dbReference>
<dbReference type="GO" id="GO:0008270">
    <property type="term" value="F:zinc ion binding"/>
    <property type="evidence" value="ECO:0007669"/>
    <property type="project" value="UniProtKB-KW"/>
</dbReference>
<evidence type="ECO:0000313" key="10">
    <source>
        <dbReference type="EnsemblMetazoa" id="XP_014248128.1"/>
    </source>
</evidence>
<dbReference type="AlphaFoldDB" id="A0A8I6RKV8"/>
<proteinExistence type="predicted"/>
<keyword evidence="11" id="KW-1185">Reference proteome</keyword>
<dbReference type="EnsemblMetazoa" id="XM_014392643.2">
    <property type="protein sequence ID" value="XP_014248129.1"/>
    <property type="gene ID" value="LOC106665854"/>
</dbReference>
<gene>
    <name evidence="10" type="primary">106665854</name>
</gene>